<comment type="cofactor">
    <cofactor evidence="7">
        <name>[4Fe-4S] cluster</name>
        <dbReference type="ChEBI" id="CHEBI:49883"/>
    </cofactor>
    <text evidence="7">Binds 1 [4Fe-4S] cluster.</text>
</comment>
<keyword evidence="6 7" id="KW-0414">Isoprene biosynthesis</keyword>
<dbReference type="InterPro" id="IPR036849">
    <property type="entry name" value="Enolase-like_C_sf"/>
</dbReference>
<dbReference type="InterPro" id="IPR016425">
    <property type="entry name" value="IspG_bac"/>
</dbReference>
<dbReference type="InterPro" id="IPR045854">
    <property type="entry name" value="NO2/SO3_Rdtase_4Fe4S_sf"/>
</dbReference>
<feature type="binding site" evidence="7">
    <location>
        <position position="271"/>
    </location>
    <ligand>
        <name>[4Fe-4S] cluster</name>
        <dbReference type="ChEBI" id="CHEBI:49883"/>
    </ligand>
</feature>
<dbReference type="InterPro" id="IPR058578">
    <property type="entry name" value="IspG_TIM"/>
</dbReference>
<reference evidence="10 11" key="1">
    <citation type="submission" date="2017-04" db="EMBL/GenBank/DDBJ databases">
        <authorList>
            <person name="Afonso C.L."/>
            <person name="Miller P.J."/>
            <person name="Scott M.A."/>
            <person name="Spackman E."/>
            <person name="Goraichik I."/>
            <person name="Dimitrov K.M."/>
            <person name="Suarez D.L."/>
            <person name="Swayne D.E."/>
        </authorList>
    </citation>
    <scope>NUCLEOTIDE SEQUENCE [LARGE SCALE GENOMIC DNA]</scope>
    <source>
        <strain evidence="10 11">DSM 13146</strain>
    </source>
</reference>
<dbReference type="InterPro" id="IPR058579">
    <property type="entry name" value="IspG_C"/>
</dbReference>
<evidence type="ECO:0000256" key="5">
    <source>
        <dbReference type="ARBA" id="ARBA00023014"/>
    </source>
</evidence>
<dbReference type="SUPFAM" id="SSF56014">
    <property type="entry name" value="Nitrite and sulphite reductase 4Fe-4S domain-like"/>
    <property type="match status" value="1"/>
</dbReference>
<feature type="domain" description="IspG C-terminal" evidence="9">
    <location>
        <begin position="264"/>
        <end position="351"/>
    </location>
</feature>
<keyword evidence="11" id="KW-1185">Reference proteome</keyword>
<dbReference type="AlphaFoldDB" id="A0A1W1XSA2"/>
<dbReference type="GO" id="GO:0016114">
    <property type="term" value="P:terpenoid biosynthetic process"/>
    <property type="evidence" value="ECO:0007669"/>
    <property type="project" value="InterPro"/>
</dbReference>
<dbReference type="NCBIfam" id="NF001540">
    <property type="entry name" value="PRK00366.1"/>
    <property type="match status" value="1"/>
</dbReference>
<dbReference type="GO" id="GO:0005506">
    <property type="term" value="F:iron ion binding"/>
    <property type="evidence" value="ECO:0007669"/>
    <property type="project" value="InterPro"/>
</dbReference>
<evidence type="ECO:0000256" key="1">
    <source>
        <dbReference type="ARBA" id="ARBA00022485"/>
    </source>
</evidence>
<comment type="function">
    <text evidence="7">Converts 2C-methyl-D-erythritol 2,4-cyclodiphosphate (ME-2,4cPP) into 1-hydroxy-2-methyl-2-(E)-butenyl 4-diphosphate.</text>
</comment>
<dbReference type="FunFam" id="3.20.20.20:FF:000001">
    <property type="entry name" value="4-hydroxy-3-methylbut-2-en-1-yl diphosphate synthase (flavodoxin)"/>
    <property type="match status" value="1"/>
</dbReference>
<protein>
    <recommendedName>
        <fullName evidence="7">4-hydroxy-3-methylbut-2-en-1-yl diphosphate synthase (flavodoxin)</fullName>
        <ecNumber evidence="7">1.17.7.3</ecNumber>
    </recommendedName>
    <alternativeName>
        <fullName evidence="7">1-hydroxy-2-methyl-2-(E)-butenyl 4-diphosphate synthase</fullName>
    </alternativeName>
</protein>
<dbReference type="InterPro" id="IPR011005">
    <property type="entry name" value="Dihydropteroate_synth-like_sf"/>
</dbReference>
<evidence type="ECO:0000256" key="4">
    <source>
        <dbReference type="ARBA" id="ARBA00023004"/>
    </source>
</evidence>
<dbReference type="InterPro" id="IPR004588">
    <property type="entry name" value="IspG_bac-typ"/>
</dbReference>
<dbReference type="EC" id="1.17.7.3" evidence="7"/>
<dbReference type="Pfam" id="PF04551">
    <property type="entry name" value="GcpE"/>
    <property type="match status" value="1"/>
</dbReference>
<evidence type="ECO:0000256" key="6">
    <source>
        <dbReference type="ARBA" id="ARBA00023229"/>
    </source>
</evidence>
<dbReference type="EMBL" id="FWXF01000018">
    <property type="protein sequence ID" value="SMC26767.1"/>
    <property type="molecule type" value="Genomic_DNA"/>
</dbReference>
<feature type="binding site" evidence="7">
    <location>
        <position position="268"/>
    </location>
    <ligand>
        <name>[4Fe-4S] cluster</name>
        <dbReference type="ChEBI" id="CHEBI:49883"/>
    </ligand>
</feature>
<dbReference type="GO" id="GO:0051539">
    <property type="term" value="F:4 iron, 4 sulfur cluster binding"/>
    <property type="evidence" value="ECO:0007669"/>
    <property type="project" value="UniProtKB-UniRule"/>
</dbReference>
<dbReference type="SUPFAM" id="SSF51604">
    <property type="entry name" value="Enolase C-terminal domain-like"/>
    <property type="match status" value="1"/>
</dbReference>
<gene>
    <name evidence="7" type="primary">ispG</name>
    <name evidence="10" type="ORF">SAMN02746041_02757</name>
</gene>
<proteinExistence type="inferred from homology"/>
<sequence>MTLLKPRRPTRRLHIGSVPIGDGAPIVVQSMTNTDTRDAGATIAQIQRLERAGCELVRVAVPDREAVERLAQIKASVSVPLVADIHFDYRLALGALRAGVDGLRLNPGNIGGADKVRRVAQEAKAREVPIRIGVNSGSLEKDLLARYGGPTAEAMVESALRHMALLQDQGFELIKVSLKSSDVLTTLSAYRLLAERTDVPLHLGVTEAGTPVQGAIKSALGIGLLLAEGIGDTIRVSVTGEPEEEMPIAYGILRALGLRRRGVEIISCPTCGRTEWDLIPLTQQVERLVRGVATPLKVAIMGCVVNGPGEAREADVGIAGGRGTGILFKKGCRVRKLPQEGLLEVLLAEIEAMTGECLPRA</sequence>
<accession>A0A1W1XSA2</accession>
<evidence type="ECO:0000259" key="8">
    <source>
        <dbReference type="Pfam" id="PF04551"/>
    </source>
</evidence>
<dbReference type="PIRSF" id="PIRSF004640">
    <property type="entry name" value="IspG"/>
    <property type="match status" value="1"/>
</dbReference>
<feature type="binding site" evidence="7">
    <location>
        <position position="310"/>
    </location>
    <ligand>
        <name>[4Fe-4S] cluster</name>
        <dbReference type="ChEBI" id="CHEBI:49883"/>
    </ligand>
</feature>
<dbReference type="STRING" id="1121390.SAMN02746041_02757"/>
<organism evidence="10 11">
    <name type="scientific">Desulfacinum hydrothermale DSM 13146</name>
    <dbReference type="NCBI Taxonomy" id="1121390"/>
    <lineage>
        <taxon>Bacteria</taxon>
        <taxon>Pseudomonadati</taxon>
        <taxon>Thermodesulfobacteriota</taxon>
        <taxon>Syntrophobacteria</taxon>
        <taxon>Syntrophobacterales</taxon>
        <taxon>Syntrophobacteraceae</taxon>
        <taxon>Desulfacinum</taxon>
    </lineage>
</organism>
<dbReference type="GO" id="GO:0141197">
    <property type="term" value="F:4-hydroxy-3-methylbut-2-enyl-diphosphate synthase activity (flavodoxin)"/>
    <property type="evidence" value="ECO:0007669"/>
    <property type="project" value="UniProtKB-EC"/>
</dbReference>
<comment type="similarity">
    <text evidence="7">Belongs to the IspG family.</text>
</comment>
<dbReference type="HAMAP" id="MF_00159">
    <property type="entry name" value="IspG"/>
    <property type="match status" value="1"/>
</dbReference>
<dbReference type="PANTHER" id="PTHR30454:SF0">
    <property type="entry name" value="4-HYDROXY-3-METHYLBUT-2-EN-1-YL DIPHOSPHATE SYNTHASE (FERREDOXIN), CHLOROPLASTIC"/>
    <property type="match status" value="1"/>
</dbReference>
<name>A0A1W1XSA2_9BACT</name>
<feature type="domain" description="IspG TIM-barrel" evidence="8">
    <location>
        <begin position="10"/>
        <end position="249"/>
    </location>
</feature>
<keyword evidence="4 7" id="KW-0408">Iron</keyword>
<dbReference type="UniPathway" id="UPA00056">
    <property type="reaction ID" value="UER00096"/>
</dbReference>
<dbReference type="Gene3D" id="3.20.20.20">
    <property type="entry name" value="Dihydropteroate synthase-like"/>
    <property type="match status" value="1"/>
</dbReference>
<evidence type="ECO:0000256" key="2">
    <source>
        <dbReference type="ARBA" id="ARBA00022723"/>
    </source>
</evidence>
<evidence type="ECO:0000313" key="10">
    <source>
        <dbReference type="EMBL" id="SMC26767.1"/>
    </source>
</evidence>
<dbReference type="Proteomes" id="UP000192783">
    <property type="component" value="Unassembled WGS sequence"/>
</dbReference>
<dbReference type="NCBIfam" id="TIGR00612">
    <property type="entry name" value="ispG_gcpE"/>
    <property type="match status" value="1"/>
</dbReference>
<feature type="binding site" evidence="7">
    <location>
        <position position="303"/>
    </location>
    <ligand>
        <name>[4Fe-4S] cluster</name>
        <dbReference type="ChEBI" id="CHEBI:49883"/>
    </ligand>
</feature>
<keyword evidence="5 7" id="KW-0411">Iron-sulfur</keyword>
<evidence type="ECO:0000313" key="11">
    <source>
        <dbReference type="Proteomes" id="UP000192783"/>
    </source>
</evidence>
<dbReference type="Pfam" id="PF26540">
    <property type="entry name" value="GcpE_C"/>
    <property type="match status" value="1"/>
</dbReference>
<keyword evidence="1 7" id="KW-0004">4Fe-4S</keyword>
<dbReference type="Gene3D" id="3.30.413.10">
    <property type="entry name" value="Sulfite Reductase Hemoprotein, domain 1"/>
    <property type="match status" value="1"/>
</dbReference>
<keyword evidence="2 7" id="KW-0479">Metal-binding</keyword>
<dbReference type="GO" id="GO:0019288">
    <property type="term" value="P:isopentenyl diphosphate biosynthetic process, methylerythritol 4-phosphate pathway"/>
    <property type="evidence" value="ECO:0007669"/>
    <property type="project" value="UniProtKB-UniRule"/>
</dbReference>
<comment type="catalytic activity">
    <reaction evidence="7">
        <text>(2E)-4-hydroxy-3-methylbut-2-enyl diphosphate + oxidized [flavodoxin] + H2O + 2 H(+) = 2-C-methyl-D-erythritol 2,4-cyclic diphosphate + reduced [flavodoxin]</text>
        <dbReference type="Rhea" id="RHEA:43604"/>
        <dbReference type="Rhea" id="RHEA-COMP:10622"/>
        <dbReference type="Rhea" id="RHEA-COMP:10623"/>
        <dbReference type="ChEBI" id="CHEBI:15377"/>
        <dbReference type="ChEBI" id="CHEBI:15378"/>
        <dbReference type="ChEBI" id="CHEBI:57618"/>
        <dbReference type="ChEBI" id="CHEBI:58210"/>
        <dbReference type="ChEBI" id="CHEBI:58483"/>
        <dbReference type="ChEBI" id="CHEBI:128753"/>
        <dbReference type="EC" id="1.17.7.3"/>
    </reaction>
</comment>
<evidence type="ECO:0000259" key="9">
    <source>
        <dbReference type="Pfam" id="PF26540"/>
    </source>
</evidence>
<keyword evidence="3 7" id="KW-0560">Oxidoreductase</keyword>
<dbReference type="GO" id="GO:0046429">
    <property type="term" value="F:4-hydroxy-3-methylbut-2-en-1-yl diphosphate synthase activity (ferredoxin)"/>
    <property type="evidence" value="ECO:0007669"/>
    <property type="project" value="UniProtKB-UniRule"/>
</dbReference>
<comment type="pathway">
    <text evidence="7">Isoprenoid biosynthesis; isopentenyl diphosphate biosynthesis via DXP pathway; isopentenyl diphosphate from 1-deoxy-D-xylulose 5-phosphate: step 5/6.</text>
</comment>
<dbReference type="PANTHER" id="PTHR30454">
    <property type="entry name" value="4-HYDROXY-3-METHYLBUT-2-EN-1-YL DIPHOSPHATE SYNTHASE"/>
    <property type="match status" value="1"/>
</dbReference>
<evidence type="ECO:0000256" key="3">
    <source>
        <dbReference type="ARBA" id="ARBA00023002"/>
    </source>
</evidence>
<evidence type="ECO:0000256" key="7">
    <source>
        <dbReference type="HAMAP-Rule" id="MF_00159"/>
    </source>
</evidence>